<dbReference type="Proteomes" id="UP000646478">
    <property type="component" value="Unassembled WGS sequence"/>
</dbReference>
<reference evidence="1" key="1">
    <citation type="journal article" date="2014" name="Int. J. Syst. Evol. Microbiol.">
        <title>Complete genome sequence of Corynebacterium casei LMG S-19264T (=DSM 44701T), isolated from a smear-ripened cheese.</title>
        <authorList>
            <consortium name="US DOE Joint Genome Institute (JGI-PGF)"/>
            <person name="Walter F."/>
            <person name="Albersmeier A."/>
            <person name="Kalinowski J."/>
            <person name="Ruckert C."/>
        </authorList>
    </citation>
    <scope>NUCLEOTIDE SEQUENCE</scope>
    <source>
        <strain evidence="1">CGMCC 1.15082</strain>
    </source>
</reference>
<accession>A0A916WB81</accession>
<organism evidence="1 2">
    <name type="scientific">Brucella endophytica</name>
    <dbReference type="NCBI Taxonomy" id="1963359"/>
    <lineage>
        <taxon>Bacteria</taxon>
        <taxon>Pseudomonadati</taxon>
        <taxon>Pseudomonadota</taxon>
        <taxon>Alphaproteobacteria</taxon>
        <taxon>Hyphomicrobiales</taxon>
        <taxon>Brucellaceae</taxon>
        <taxon>Brucella/Ochrobactrum group</taxon>
        <taxon>Brucella</taxon>
    </lineage>
</organism>
<proteinExistence type="predicted"/>
<comment type="caution">
    <text evidence="1">The sequence shown here is derived from an EMBL/GenBank/DDBJ whole genome shotgun (WGS) entry which is preliminary data.</text>
</comment>
<dbReference type="AlphaFoldDB" id="A0A916WB81"/>
<dbReference type="EMBL" id="BMHH01000002">
    <property type="protein sequence ID" value="GGA82146.1"/>
    <property type="molecule type" value="Genomic_DNA"/>
</dbReference>
<evidence type="ECO:0000313" key="1">
    <source>
        <dbReference type="EMBL" id="GGA82146.1"/>
    </source>
</evidence>
<name>A0A916WB81_9HYPH</name>
<reference evidence="1" key="2">
    <citation type="submission" date="2020-09" db="EMBL/GenBank/DDBJ databases">
        <authorList>
            <person name="Sun Q."/>
            <person name="Zhou Y."/>
        </authorList>
    </citation>
    <scope>NUCLEOTIDE SEQUENCE</scope>
    <source>
        <strain evidence="1">CGMCC 1.15082</strain>
    </source>
</reference>
<keyword evidence="2" id="KW-1185">Reference proteome</keyword>
<protein>
    <submittedName>
        <fullName evidence="1">Uncharacterized protein</fullName>
    </submittedName>
</protein>
<evidence type="ECO:0000313" key="2">
    <source>
        <dbReference type="Proteomes" id="UP000646478"/>
    </source>
</evidence>
<sequence length="82" mass="8825">MAALDVAFNHPIERTAVEKLVNALGHHPGGVELFRQFAGGALLFQAEIDPRGKILNAVASDAELYDVKWHGTGNKGSMGIRE</sequence>
<gene>
    <name evidence="1" type="ORF">GCM10011491_06940</name>
</gene>